<feature type="region of interest" description="Disordered" evidence="9">
    <location>
        <begin position="433"/>
        <end position="462"/>
    </location>
</feature>
<dbReference type="AlphaFoldDB" id="A0AAN7AIY9"/>
<gene>
    <name evidence="10" type="ORF">QBC35DRAFT_515284</name>
</gene>
<evidence type="ECO:0000256" key="4">
    <source>
        <dbReference type="ARBA" id="ARBA00022723"/>
    </source>
</evidence>
<keyword evidence="11" id="KW-1185">Reference proteome</keyword>
<keyword evidence="3 8" id="KW-0349">Heme</keyword>
<comment type="similarity">
    <text evidence="2 8">Belongs to the cytochrome P450 family.</text>
</comment>
<comment type="cofactor">
    <cofactor evidence="1">
        <name>heme</name>
        <dbReference type="ChEBI" id="CHEBI:30413"/>
    </cofactor>
</comment>
<dbReference type="InterPro" id="IPR017972">
    <property type="entry name" value="Cyt_P450_CS"/>
</dbReference>
<dbReference type="PRINTS" id="PR00385">
    <property type="entry name" value="P450"/>
</dbReference>
<keyword evidence="7 8" id="KW-0503">Monooxygenase</keyword>
<dbReference type="Gene3D" id="1.10.630.10">
    <property type="entry name" value="Cytochrome P450"/>
    <property type="match status" value="1"/>
</dbReference>
<dbReference type="PANTHER" id="PTHR24287:SF1">
    <property type="entry name" value="P450, PUTATIVE (EUROFUNG)-RELATED"/>
    <property type="match status" value="1"/>
</dbReference>
<keyword evidence="6 8" id="KW-0408">Iron</keyword>
<dbReference type="PANTHER" id="PTHR24287">
    <property type="entry name" value="P450, PUTATIVE (EUROFUNG)-RELATED"/>
    <property type="match status" value="1"/>
</dbReference>
<dbReference type="GO" id="GO:0005506">
    <property type="term" value="F:iron ion binding"/>
    <property type="evidence" value="ECO:0007669"/>
    <property type="project" value="InterPro"/>
</dbReference>
<proteinExistence type="inferred from homology"/>
<dbReference type="InterPro" id="IPR047146">
    <property type="entry name" value="Cyt_P450_E_CYP52_fungi"/>
</dbReference>
<evidence type="ECO:0000256" key="5">
    <source>
        <dbReference type="ARBA" id="ARBA00023002"/>
    </source>
</evidence>
<keyword evidence="5 8" id="KW-0560">Oxidoreductase</keyword>
<organism evidence="10 11">
    <name type="scientific">Podospora australis</name>
    <dbReference type="NCBI Taxonomy" id="1536484"/>
    <lineage>
        <taxon>Eukaryota</taxon>
        <taxon>Fungi</taxon>
        <taxon>Dikarya</taxon>
        <taxon>Ascomycota</taxon>
        <taxon>Pezizomycotina</taxon>
        <taxon>Sordariomycetes</taxon>
        <taxon>Sordariomycetidae</taxon>
        <taxon>Sordariales</taxon>
        <taxon>Podosporaceae</taxon>
        <taxon>Podospora</taxon>
    </lineage>
</organism>
<evidence type="ECO:0000256" key="6">
    <source>
        <dbReference type="ARBA" id="ARBA00023004"/>
    </source>
</evidence>
<dbReference type="Pfam" id="PF00067">
    <property type="entry name" value="p450"/>
    <property type="match status" value="1"/>
</dbReference>
<dbReference type="GO" id="GO:0020037">
    <property type="term" value="F:heme binding"/>
    <property type="evidence" value="ECO:0007669"/>
    <property type="project" value="InterPro"/>
</dbReference>
<dbReference type="InterPro" id="IPR001128">
    <property type="entry name" value="Cyt_P450"/>
</dbReference>
<reference evidence="10" key="1">
    <citation type="journal article" date="2023" name="Mol. Phylogenet. Evol.">
        <title>Genome-scale phylogeny and comparative genomics of the fungal order Sordariales.</title>
        <authorList>
            <person name="Hensen N."/>
            <person name="Bonometti L."/>
            <person name="Westerberg I."/>
            <person name="Brannstrom I.O."/>
            <person name="Guillou S."/>
            <person name="Cros-Aarteil S."/>
            <person name="Calhoun S."/>
            <person name="Haridas S."/>
            <person name="Kuo A."/>
            <person name="Mondo S."/>
            <person name="Pangilinan J."/>
            <person name="Riley R."/>
            <person name="LaButti K."/>
            <person name="Andreopoulos B."/>
            <person name="Lipzen A."/>
            <person name="Chen C."/>
            <person name="Yan M."/>
            <person name="Daum C."/>
            <person name="Ng V."/>
            <person name="Clum A."/>
            <person name="Steindorff A."/>
            <person name="Ohm R.A."/>
            <person name="Martin F."/>
            <person name="Silar P."/>
            <person name="Natvig D.O."/>
            <person name="Lalanne C."/>
            <person name="Gautier V."/>
            <person name="Ament-Velasquez S.L."/>
            <person name="Kruys A."/>
            <person name="Hutchinson M.I."/>
            <person name="Powell A.J."/>
            <person name="Barry K."/>
            <person name="Miller A.N."/>
            <person name="Grigoriev I.V."/>
            <person name="Debuchy R."/>
            <person name="Gladieux P."/>
            <person name="Hiltunen Thoren M."/>
            <person name="Johannesson H."/>
        </authorList>
    </citation>
    <scope>NUCLEOTIDE SEQUENCE</scope>
    <source>
        <strain evidence="10">PSN309</strain>
    </source>
</reference>
<dbReference type="PROSITE" id="PS00086">
    <property type="entry name" value="CYTOCHROME_P450"/>
    <property type="match status" value="1"/>
</dbReference>
<evidence type="ECO:0000256" key="1">
    <source>
        <dbReference type="ARBA" id="ARBA00001971"/>
    </source>
</evidence>
<accession>A0AAN7AIY9</accession>
<evidence type="ECO:0000256" key="2">
    <source>
        <dbReference type="ARBA" id="ARBA00010617"/>
    </source>
</evidence>
<evidence type="ECO:0000256" key="8">
    <source>
        <dbReference type="RuleBase" id="RU000461"/>
    </source>
</evidence>
<protein>
    <submittedName>
        <fullName evidence="10">Cytochrome P450 52A13</fullName>
    </submittedName>
</protein>
<evidence type="ECO:0000313" key="10">
    <source>
        <dbReference type="EMBL" id="KAK4187717.1"/>
    </source>
</evidence>
<dbReference type="InterPro" id="IPR002974">
    <property type="entry name" value="Cyt_P450_E_CYP52_ascomycetes"/>
</dbReference>
<comment type="caution">
    <text evidence="10">The sequence shown here is derived from an EMBL/GenBank/DDBJ whole genome shotgun (WGS) entry which is preliminary data.</text>
</comment>
<reference evidence="10" key="2">
    <citation type="submission" date="2023-05" db="EMBL/GenBank/DDBJ databases">
        <authorList>
            <consortium name="Lawrence Berkeley National Laboratory"/>
            <person name="Steindorff A."/>
            <person name="Hensen N."/>
            <person name="Bonometti L."/>
            <person name="Westerberg I."/>
            <person name="Brannstrom I.O."/>
            <person name="Guillou S."/>
            <person name="Cros-Aarteil S."/>
            <person name="Calhoun S."/>
            <person name="Haridas S."/>
            <person name="Kuo A."/>
            <person name="Mondo S."/>
            <person name="Pangilinan J."/>
            <person name="Riley R."/>
            <person name="Labutti K."/>
            <person name="Andreopoulos B."/>
            <person name="Lipzen A."/>
            <person name="Chen C."/>
            <person name="Yanf M."/>
            <person name="Daum C."/>
            <person name="Ng V."/>
            <person name="Clum A."/>
            <person name="Ohm R."/>
            <person name="Martin F."/>
            <person name="Silar P."/>
            <person name="Natvig D."/>
            <person name="Lalanne C."/>
            <person name="Gautier V."/>
            <person name="Ament-Velasquez S.L."/>
            <person name="Kruys A."/>
            <person name="Hutchinson M.I."/>
            <person name="Powell A.J."/>
            <person name="Barry K."/>
            <person name="Miller A.N."/>
            <person name="Grigoriev I.V."/>
            <person name="Debuchy R."/>
            <person name="Gladieux P."/>
            <person name="Thoren M.H."/>
            <person name="Johannesson H."/>
        </authorList>
    </citation>
    <scope>NUCLEOTIDE SEQUENCE</scope>
    <source>
        <strain evidence="10">PSN309</strain>
    </source>
</reference>
<dbReference type="SUPFAM" id="SSF48264">
    <property type="entry name" value="Cytochrome P450"/>
    <property type="match status" value="1"/>
</dbReference>
<evidence type="ECO:0000256" key="3">
    <source>
        <dbReference type="ARBA" id="ARBA00022617"/>
    </source>
</evidence>
<dbReference type="Proteomes" id="UP001302126">
    <property type="component" value="Unassembled WGS sequence"/>
</dbReference>
<dbReference type="EMBL" id="MU864398">
    <property type="protein sequence ID" value="KAK4187717.1"/>
    <property type="molecule type" value="Genomic_DNA"/>
</dbReference>
<name>A0AAN7AIY9_9PEZI</name>
<dbReference type="InterPro" id="IPR036396">
    <property type="entry name" value="Cyt_P450_sf"/>
</dbReference>
<evidence type="ECO:0000256" key="7">
    <source>
        <dbReference type="ARBA" id="ARBA00023033"/>
    </source>
</evidence>
<dbReference type="GO" id="GO:0016712">
    <property type="term" value="F:oxidoreductase activity, acting on paired donors, with incorporation or reduction of molecular oxygen, reduced flavin or flavoprotein as one donor, and incorporation of one atom of oxygen"/>
    <property type="evidence" value="ECO:0007669"/>
    <property type="project" value="InterPro"/>
</dbReference>
<evidence type="ECO:0000313" key="11">
    <source>
        <dbReference type="Proteomes" id="UP001302126"/>
    </source>
</evidence>
<keyword evidence="4 8" id="KW-0479">Metal-binding</keyword>
<evidence type="ECO:0000256" key="9">
    <source>
        <dbReference type="SAM" id="MobiDB-lite"/>
    </source>
</evidence>
<sequence>MKDSMATLALVLYRSVVKPGSESSHERSHVPRLPQKSWLFGFDVAYQFASWVGEKTSLLKSAAWIRDNGKTFSVRIAGHTNIWTADALNARAILTADPRVFELSHNRQVAFSPVVGRGMIASNGQDWACGRKVISRCLTKAEVRYLPRYEPHVQNLFSLLPADGSTTVDMRSLLLLFAMDTSTDILLGESTSWLTKSSTCDTEVVQISEALDYCNQVMRLRGDLGFLVYLHWDPKFNRSCKLLHGFVERYIHKASTGTQKSSKPPSRLCFLEGLVSSIGPNKTMVRDHILTALMAGRDTTAALMGFTLWSLARDARVQQRLRDEVSSKLQMPVGSYEDLHQVTYLWWTIKEVLRLYPSIPANDRVAKHDTQLPRGGGLDGTEPAFVPKGRVIDIHVFAIQRDKEAWGQDAEVFRPERWEGLVSPAAFMPFGAGPRTCPGRKDDRGVSNGANSVPGGQDAADL</sequence>
<dbReference type="PRINTS" id="PR01239">
    <property type="entry name" value="EP450IICYP52"/>
</dbReference>